<comment type="similarity">
    <text evidence="4">Belongs to the gamma-glutamyltransferase family.</text>
</comment>
<dbReference type="FunFam" id="3.60.20.40:FF:000001">
    <property type="entry name" value="Gamma-glutamyltranspeptidase 1"/>
    <property type="match status" value="1"/>
</dbReference>
<dbReference type="InterPro" id="IPR029055">
    <property type="entry name" value="Ntn_hydrolases_N"/>
</dbReference>
<dbReference type="EC" id="2.3.2.2" evidence="8"/>
<accession>A0A642USW6</accession>
<reference evidence="9 10" key="1">
    <citation type="submission" date="2019-07" db="EMBL/GenBank/DDBJ databases">
        <title>Genome assembly of two rare yeast pathogens: Diutina rugosa and Trichomonascus ciferrii.</title>
        <authorList>
            <person name="Mixao V."/>
            <person name="Saus E."/>
            <person name="Hansen A."/>
            <person name="Lass-Flor C."/>
            <person name="Gabaldon T."/>
        </authorList>
    </citation>
    <scope>NUCLEOTIDE SEQUENCE [LARGE SCALE GENOMIC DNA]</scope>
    <source>
        <strain evidence="9 10">CBS 613</strain>
    </source>
</reference>
<feature type="binding site" evidence="7">
    <location>
        <begin position="513"/>
        <end position="514"/>
    </location>
    <ligand>
        <name>L-glutamate</name>
        <dbReference type="ChEBI" id="CHEBI:29985"/>
    </ligand>
</feature>
<keyword evidence="8" id="KW-0012">Acyltransferase</keyword>
<dbReference type="OrthoDB" id="1081007at2759"/>
<feature type="binding site" evidence="7">
    <location>
        <position position="152"/>
    </location>
    <ligand>
        <name>L-glutamate</name>
        <dbReference type="ChEBI" id="CHEBI:29985"/>
    </ligand>
</feature>
<evidence type="ECO:0000256" key="3">
    <source>
        <dbReference type="ARBA" id="ARBA00005115"/>
    </source>
</evidence>
<dbReference type="UniPathway" id="UPA00204"/>
<dbReference type="GO" id="GO:0000324">
    <property type="term" value="C:fungal-type vacuole"/>
    <property type="evidence" value="ECO:0007669"/>
    <property type="project" value="TreeGrafter"/>
</dbReference>
<evidence type="ECO:0000256" key="2">
    <source>
        <dbReference type="ARBA" id="ARBA00001089"/>
    </source>
</evidence>
<dbReference type="GO" id="GO:0005886">
    <property type="term" value="C:plasma membrane"/>
    <property type="evidence" value="ECO:0007669"/>
    <property type="project" value="TreeGrafter"/>
</dbReference>
<sequence length="638" mass="69767">MASLSTKLARLSVIALLGILGICFVTVHRAGAPQPLAAAPKYKRHVRVLDPYAEVGVLLRKRADPLSDKVGQPSIHPDQNLLVTGKQAMVACDVPLCSTMGKEILQKGGNAADAAITVALCIGSVNSHSSGIGGGGFILSKHQDDVISINAREFAPAGASKYMFKDDPVQSTIGGLAVGVPGELKGLWNLYSWHGSGNLTWKQLFEPVIKLNREGWPCSALFASILETESEKAFPESPELMASWDFIYKGGANSTGNANRTLVKEGDLIKRPNYANTLEKIANSGSADIFYDPEGDLARSMAASAQKFGGVLEATDFGNYDATVEKPIHVTVDFPQGKRQVYASKGTSSGLAMLAGLKFFSKVFDHDDQDLFLHKLVESFKWLAAIRTRFGDTPANYTFNLVKNYTGDQWIEDVLKQKKYADNTTFPWENYGPDYDNAKSMGTSHFSVVDANNNSVGMTTTVNLLFGSLVYDNQTGIILNNQMDDFSTPDAANAFGLRPSVHNFIRPFKHPLSSTTPTIIVDEGGRPEMVIGCAGGSRIPTAILQVIAGVYFYNYTLLDAMAYPRLHHQLIPEEVMIENRTLFEDLYPGGIKSLEQRKNNISESGTLTAMNGIFWVDKDREYHGVSDYWRKLGRADGY</sequence>
<evidence type="ECO:0000313" key="10">
    <source>
        <dbReference type="Proteomes" id="UP000449547"/>
    </source>
</evidence>
<dbReference type="OMA" id="SFWPRTW"/>
<keyword evidence="8" id="KW-0378">Hydrolase</keyword>
<dbReference type="PANTHER" id="PTHR11686:SF9">
    <property type="entry name" value="RE13973P"/>
    <property type="match status" value="1"/>
</dbReference>
<feature type="binding site" evidence="7">
    <location>
        <position position="536"/>
    </location>
    <ligand>
        <name>L-glutamate</name>
        <dbReference type="ChEBI" id="CHEBI:29985"/>
    </ligand>
</feature>
<comment type="catalytic activity">
    <reaction evidence="1 8">
        <text>an S-substituted glutathione + H2O = an S-substituted L-cysteinylglycine + L-glutamate</text>
        <dbReference type="Rhea" id="RHEA:59468"/>
        <dbReference type="ChEBI" id="CHEBI:15377"/>
        <dbReference type="ChEBI" id="CHEBI:29985"/>
        <dbReference type="ChEBI" id="CHEBI:90779"/>
        <dbReference type="ChEBI" id="CHEBI:143103"/>
        <dbReference type="EC" id="3.4.19.13"/>
    </reaction>
</comment>
<dbReference type="PANTHER" id="PTHR11686">
    <property type="entry name" value="GAMMA GLUTAMYL TRANSPEPTIDASE"/>
    <property type="match status" value="1"/>
</dbReference>
<protein>
    <recommendedName>
        <fullName evidence="8">Glutathione hydrolase</fullName>
        <ecNumber evidence="8">2.3.2.2</ecNumber>
        <ecNumber evidence="8">3.4.19.13</ecNumber>
    </recommendedName>
    <alternativeName>
        <fullName evidence="8">Gamma-glutamyltransferase</fullName>
    </alternativeName>
    <alternativeName>
        <fullName evidence="8">Gamma-glutamyltranspeptidase</fullName>
    </alternativeName>
</protein>
<comment type="caution">
    <text evidence="9">The sequence shown here is derived from an EMBL/GenBank/DDBJ whole genome shotgun (WGS) entry which is preliminary data.</text>
</comment>
<dbReference type="PRINTS" id="PR01210">
    <property type="entry name" value="GGTRANSPTASE"/>
</dbReference>
<evidence type="ECO:0000313" key="9">
    <source>
        <dbReference type="EMBL" id="KAA8904786.1"/>
    </source>
</evidence>
<dbReference type="NCBIfam" id="TIGR00066">
    <property type="entry name" value="g_glut_trans"/>
    <property type="match status" value="1"/>
</dbReference>
<dbReference type="AlphaFoldDB" id="A0A642USW6"/>
<name>A0A642USW6_DIURU</name>
<dbReference type="Pfam" id="PF01019">
    <property type="entry name" value="G_glu_transpept"/>
    <property type="match status" value="1"/>
</dbReference>
<comment type="pathway">
    <text evidence="3 8">Sulfur metabolism; glutathione metabolism.</text>
</comment>
<dbReference type="Proteomes" id="UP000449547">
    <property type="component" value="Unassembled WGS sequence"/>
</dbReference>
<dbReference type="GeneID" id="54780515"/>
<keyword evidence="10" id="KW-1185">Reference proteome</keyword>
<dbReference type="InterPro" id="IPR043137">
    <property type="entry name" value="GGT_ssub_C"/>
</dbReference>
<proteinExistence type="inferred from homology"/>
<dbReference type="SUPFAM" id="SSF56235">
    <property type="entry name" value="N-terminal nucleophile aminohydrolases (Ntn hydrolases)"/>
    <property type="match status" value="1"/>
</dbReference>
<dbReference type="GO" id="GO:0103068">
    <property type="term" value="F:leukotriene C4 gamma-glutamyl transferase activity"/>
    <property type="evidence" value="ECO:0007669"/>
    <property type="project" value="UniProtKB-EC"/>
</dbReference>
<evidence type="ECO:0000256" key="8">
    <source>
        <dbReference type="RuleBase" id="RU368068"/>
    </source>
</evidence>
<comment type="function">
    <text evidence="8">Cleaves the gamma-glutamyl peptide bond of glutathione and glutathione conjugates.</text>
</comment>
<comment type="catalytic activity">
    <reaction evidence="5 8">
        <text>an N-terminal (5-L-glutamyl)-[peptide] + an alpha-amino acid = 5-L-glutamyl amino acid + an N-terminal L-alpha-aminoacyl-[peptide]</text>
        <dbReference type="Rhea" id="RHEA:23904"/>
        <dbReference type="Rhea" id="RHEA-COMP:9780"/>
        <dbReference type="Rhea" id="RHEA-COMP:9795"/>
        <dbReference type="ChEBI" id="CHEBI:77644"/>
        <dbReference type="ChEBI" id="CHEBI:78597"/>
        <dbReference type="ChEBI" id="CHEBI:78599"/>
        <dbReference type="ChEBI" id="CHEBI:78608"/>
        <dbReference type="EC" id="2.3.2.2"/>
    </reaction>
</comment>
<feature type="binding site" evidence="7">
    <location>
        <position position="485"/>
    </location>
    <ligand>
        <name>L-glutamate</name>
        <dbReference type="ChEBI" id="CHEBI:29985"/>
    </ligand>
</feature>
<evidence type="ECO:0000256" key="6">
    <source>
        <dbReference type="PIRSR" id="PIRSR600101-1"/>
    </source>
</evidence>
<evidence type="ECO:0000256" key="5">
    <source>
        <dbReference type="ARBA" id="ARBA00047417"/>
    </source>
</evidence>
<dbReference type="InterPro" id="IPR043138">
    <property type="entry name" value="GGT_lsub"/>
</dbReference>
<dbReference type="VEuPathDB" id="FungiDB:DIURU_001862"/>
<feature type="binding site" evidence="7">
    <location>
        <begin position="461"/>
        <end position="463"/>
    </location>
    <ligand>
        <name>L-glutamate</name>
        <dbReference type="ChEBI" id="CHEBI:29985"/>
    </ligand>
</feature>
<dbReference type="GO" id="GO:0006751">
    <property type="term" value="P:glutathione catabolic process"/>
    <property type="evidence" value="ECO:0007669"/>
    <property type="project" value="UniProtKB-UniRule"/>
</dbReference>
<dbReference type="InterPro" id="IPR000101">
    <property type="entry name" value="GGT_peptidase"/>
</dbReference>
<dbReference type="Gene3D" id="3.60.20.40">
    <property type="match status" value="1"/>
</dbReference>
<comment type="catalytic activity">
    <reaction evidence="2 8">
        <text>glutathione + H2O = L-cysteinylglycine + L-glutamate</text>
        <dbReference type="Rhea" id="RHEA:28807"/>
        <dbReference type="ChEBI" id="CHEBI:15377"/>
        <dbReference type="ChEBI" id="CHEBI:29985"/>
        <dbReference type="ChEBI" id="CHEBI:57925"/>
        <dbReference type="ChEBI" id="CHEBI:61694"/>
        <dbReference type="EC" id="3.4.19.13"/>
    </reaction>
</comment>
<keyword evidence="8" id="KW-0808">Transferase</keyword>
<dbReference type="RefSeq" id="XP_034013396.1">
    <property type="nucleotide sequence ID" value="XM_034154452.1"/>
</dbReference>
<evidence type="ECO:0000256" key="1">
    <source>
        <dbReference type="ARBA" id="ARBA00001049"/>
    </source>
</evidence>
<feature type="active site" description="Nucleophile" evidence="6">
    <location>
        <position position="443"/>
    </location>
</feature>
<dbReference type="EMBL" id="SWFT01000053">
    <property type="protein sequence ID" value="KAA8904786.1"/>
    <property type="molecule type" value="Genomic_DNA"/>
</dbReference>
<evidence type="ECO:0000256" key="4">
    <source>
        <dbReference type="ARBA" id="ARBA00009381"/>
    </source>
</evidence>
<evidence type="ECO:0000256" key="7">
    <source>
        <dbReference type="PIRSR" id="PIRSR600101-2"/>
    </source>
</evidence>
<dbReference type="GO" id="GO:0036374">
    <property type="term" value="F:glutathione hydrolase activity"/>
    <property type="evidence" value="ECO:0007669"/>
    <property type="project" value="UniProtKB-UniRule"/>
</dbReference>
<organism evidence="9 10">
    <name type="scientific">Diutina rugosa</name>
    <name type="common">Yeast</name>
    <name type="synonym">Candida rugosa</name>
    <dbReference type="NCBI Taxonomy" id="5481"/>
    <lineage>
        <taxon>Eukaryota</taxon>
        <taxon>Fungi</taxon>
        <taxon>Dikarya</taxon>
        <taxon>Ascomycota</taxon>
        <taxon>Saccharomycotina</taxon>
        <taxon>Pichiomycetes</taxon>
        <taxon>Debaryomycetaceae</taxon>
        <taxon>Diutina</taxon>
    </lineage>
</organism>
<gene>
    <name evidence="9" type="ORF">DIURU_001862</name>
</gene>
<dbReference type="EC" id="3.4.19.13" evidence="8"/>
<dbReference type="Gene3D" id="1.10.246.130">
    <property type="match status" value="1"/>
</dbReference>